<feature type="domain" description="CHK kinase-like" evidence="2">
    <location>
        <begin position="594"/>
        <end position="785"/>
    </location>
</feature>
<dbReference type="Proteomes" id="UP000694920">
    <property type="component" value="Unplaced"/>
</dbReference>
<keyword evidence="1" id="KW-0812">Transmembrane</keyword>
<feature type="transmembrane region" description="Helical" evidence="1">
    <location>
        <begin position="1210"/>
        <end position="1227"/>
    </location>
</feature>
<evidence type="ECO:0000259" key="2">
    <source>
        <dbReference type="SMART" id="SM00587"/>
    </source>
</evidence>
<evidence type="ECO:0000256" key="1">
    <source>
        <dbReference type="SAM" id="Phobius"/>
    </source>
</evidence>
<reference evidence="4" key="1">
    <citation type="submission" date="2025-08" db="UniProtKB">
        <authorList>
            <consortium name="RefSeq"/>
        </authorList>
    </citation>
    <scope>IDENTIFICATION</scope>
</reference>
<dbReference type="PANTHER" id="PTHR11012">
    <property type="entry name" value="PROTEIN KINASE-LIKE DOMAIN-CONTAINING"/>
    <property type="match status" value="1"/>
</dbReference>
<dbReference type="PANTHER" id="PTHR11012:SF56">
    <property type="entry name" value="CHK KINASE-LIKE DOMAIN-CONTAINING PROTEIN-RELATED"/>
    <property type="match status" value="1"/>
</dbReference>
<keyword evidence="1" id="KW-1133">Transmembrane helix</keyword>
<dbReference type="SMART" id="SM00587">
    <property type="entry name" value="CHK"/>
    <property type="match status" value="3"/>
</dbReference>
<protein>
    <submittedName>
        <fullName evidence="4">Uncharacterized protein LOC107274853</fullName>
    </submittedName>
</protein>
<name>A0AAJ7R750_CEPCN</name>
<evidence type="ECO:0000313" key="3">
    <source>
        <dbReference type="Proteomes" id="UP000694920"/>
    </source>
</evidence>
<accession>A0AAJ7R750</accession>
<keyword evidence="3" id="KW-1185">Reference proteome</keyword>
<dbReference type="InterPro" id="IPR015897">
    <property type="entry name" value="CHK_kinase-like"/>
</dbReference>
<feature type="domain" description="CHK kinase-like" evidence="2">
    <location>
        <begin position="998"/>
        <end position="1190"/>
    </location>
</feature>
<evidence type="ECO:0000313" key="4">
    <source>
        <dbReference type="RefSeq" id="XP_024935577.1"/>
    </source>
</evidence>
<dbReference type="Gene3D" id="3.90.1200.10">
    <property type="match status" value="3"/>
</dbReference>
<dbReference type="AlphaFoldDB" id="A0AAJ7R750"/>
<feature type="domain" description="CHK kinase-like" evidence="2">
    <location>
        <begin position="131"/>
        <end position="324"/>
    </location>
</feature>
<dbReference type="InterPro" id="IPR004119">
    <property type="entry name" value="EcKL"/>
</dbReference>
<dbReference type="KEGG" id="ccin:107274853"/>
<proteinExistence type="predicted"/>
<dbReference type="Pfam" id="PF02958">
    <property type="entry name" value="EcKL"/>
    <property type="match status" value="3"/>
</dbReference>
<dbReference type="GeneID" id="107274853"/>
<sequence>MEVEVPLWLNREFAEGILRKSENDDTIRVTKIAVKAATSKGDNYTSDMYRLTLEITRVMNSREITKKMSVLVKVAPTEEGARPQMVEDARLFHTEISMMNDTLRKMNKLLGPNDRISSDCIFTRIETPPILVMEDLAPLGFRMANRERGLDLEHCLLTMRGLAKYHASSVALCEVEPKHKSMYTRGMFNAEHPKEMADFFGLSVKNFAEKMANWPDVDSKYSQKLLRFSEDAYRKGVEAAATVEDDFNVITHGDCWVNNMLFSYDDSGKVTGHIFVDFQISSWGTPALDLQYFMNTSPSEEVDINHRDLLLEEYAKTLSTMMTRLGCKTAVPSLEKIKAAMKRVAVCGMLSGLTIFPLIVADKNEIKTMNELMEDKSSPAIENEYFRKVITRRLPEYDAQGLLDLRVTRVPSYHYLLTINTSTPATKFSIDSRPYEVLLGIISNSDCLNEVLPAKSRTKNLSYQSKMTDKVPAWLDKEFMQDILRKSEEDETIWIKNMNVKRATSEGDNYSSVIYRIRVELVRKGETSVTSLIVKTTPTEVDEFYKEMIEDQRIFDLETSMMKDTLPKMNQLLGDEDRVSARFVYANLEQPILLVMEDLAPLGFRMADRQGGLDLAHSLLAIRQLAKFHGSSVAVCEAEPEQIGLYQIGMYGKDHHMVHNFFSSNVKLLAEKMANWPELERYAKKILKFSEDIYRKASEIATVQKDDFNVLTHGDCWVNNMLFRYDDSGKPVQQIFVDFQIPSWGSPALDLQYFINTSLSLDVDLKHRDLLLQEYRKTLSSTMTRFGCKRSPPTEPELAAAMDRLEVCGMLATFTILPIILVDKDDVKSLKEIMENKNSSSFDNDRLRKVLLRRVPEYEKKGLLDLLIVIQKKIMTVLSWMNKEFLEDILKKSEKDSTISVTKFDIKIATSAGDNYGSEVHRIQVDINRGDKSEKISLIMKTMVTQIPELIKMVEESGVFINEITMMTNTLKKMNELLEPDERLSPRHIYASLKIPVLIMEDLTQLGFRMATSHKRLDLAHSLLAIQNLGKFHATSLAVCEQDPKHRTLYTKNMYLQKRPEMGEMFSIAINQVGKNIADWPELDPKYSEKVIKFAPHFYRKLGEALEPMESDFNVILHGDYWINNMLFRYDKFGEPTEHKLIDFQMSVWSSPAADLQYFINTSVPDDVYINHGDRLLKEYRRSLLITMKRLGCKTRTPTLPELQKAMKRLEIFGLFATFIVLPLIIFENKANLNMKELMKEQNNVTLQNELYREILVRRISEFEKNGLLDV</sequence>
<keyword evidence="1" id="KW-0472">Membrane</keyword>
<dbReference type="RefSeq" id="XP_024935577.1">
    <property type="nucleotide sequence ID" value="XM_025079809.1"/>
</dbReference>
<gene>
    <name evidence="4" type="primary">LOC107274853</name>
</gene>
<organism evidence="3 4">
    <name type="scientific">Cephus cinctus</name>
    <name type="common">Wheat stem sawfly</name>
    <dbReference type="NCBI Taxonomy" id="211228"/>
    <lineage>
        <taxon>Eukaryota</taxon>
        <taxon>Metazoa</taxon>
        <taxon>Ecdysozoa</taxon>
        <taxon>Arthropoda</taxon>
        <taxon>Hexapoda</taxon>
        <taxon>Insecta</taxon>
        <taxon>Pterygota</taxon>
        <taxon>Neoptera</taxon>
        <taxon>Endopterygota</taxon>
        <taxon>Hymenoptera</taxon>
        <taxon>Cephoidea</taxon>
        <taxon>Cephidae</taxon>
        <taxon>Cephus</taxon>
    </lineage>
</organism>
<dbReference type="SUPFAM" id="SSF56112">
    <property type="entry name" value="Protein kinase-like (PK-like)"/>
    <property type="match status" value="3"/>
</dbReference>
<dbReference type="InterPro" id="IPR011009">
    <property type="entry name" value="Kinase-like_dom_sf"/>
</dbReference>